<evidence type="ECO:0000256" key="2">
    <source>
        <dbReference type="ARBA" id="ARBA00007353"/>
    </source>
</evidence>
<evidence type="ECO:0000256" key="5">
    <source>
        <dbReference type="ARBA" id="ARBA00022801"/>
    </source>
</evidence>
<dbReference type="InterPro" id="IPR003730">
    <property type="entry name" value="Cu_polyphenol_OxRdtase"/>
</dbReference>
<evidence type="ECO:0000313" key="11">
    <source>
        <dbReference type="EMBL" id="SIQ80379.1"/>
    </source>
</evidence>
<dbReference type="RefSeq" id="WP_076464833.1">
    <property type="nucleotide sequence ID" value="NZ_FTMN01000009.1"/>
</dbReference>
<comment type="catalytic activity">
    <reaction evidence="7">
        <text>adenosine + H2O + H(+) = inosine + NH4(+)</text>
        <dbReference type="Rhea" id="RHEA:24408"/>
        <dbReference type="ChEBI" id="CHEBI:15377"/>
        <dbReference type="ChEBI" id="CHEBI:15378"/>
        <dbReference type="ChEBI" id="CHEBI:16335"/>
        <dbReference type="ChEBI" id="CHEBI:17596"/>
        <dbReference type="ChEBI" id="CHEBI:28938"/>
        <dbReference type="EC" id="3.5.4.4"/>
    </reaction>
    <physiologicalReaction direction="left-to-right" evidence="7">
        <dbReference type="Rhea" id="RHEA:24409"/>
    </physiologicalReaction>
</comment>
<dbReference type="InterPro" id="IPR038371">
    <property type="entry name" value="Cu_polyphenol_OxRdtase_sf"/>
</dbReference>
<dbReference type="Gene3D" id="3.60.140.10">
    <property type="entry name" value="CNF1/YfiH-like putative cysteine hydrolases"/>
    <property type="match status" value="1"/>
</dbReference>
<evidence type="ECO:0000313" key="12">
    <source>
        <dbReference type="Proteomes" id="UP000186895"/>
    </source>
</evidence>
<dbReference type="SUPFAM" id="SSF64438">
    <property type="entry name" value="CNF1/YfiH-like putative cysteine hydrolases"/>
    <property type="match status" value="1"/>
</dbReference>
<dbReference type="Proteomes" id="UP000186895">
    <property type="component" value="Unassembled WGS sequence"/>
</dbReference>
<dbReference type="GO" id="GO:0017061">
    <property type="term" value="F:S-methyl-5-thioadenosine phosphorylase activity"/>
    <property type="evidence" value="ECO:0007669"/>
    <property type="project" value="UniProtKB-EC"/>
</dbReference>
<evidence type="ECO:0000256" key="10">
    <source>
        <dbReference type="RuleBase" id="RU361274"/>
    </source>
</evidence>
<evidence type="ECO:0000256" key="8">
    <source>
        <dbReference type="ARBA" id="ARBA00048968"/>
    </source>
</evidence>
<evidence type="ECO:0000256" key="9">
    <source>
        <dbReference type="ARBA" id="ARBA00049893"/>
    </source>
</evidence>
<dbReference type="NCBIfam" id="TIGR00726">
    <property type="entry name" value="peptidoglycan editing factor PgeF"/>
    <property type="match status" value="1"/>
</dbReference>
<sequence>MKLIRPQQPLAPGVQALSTTREGGVSVEPWHSLNLGDHVDDDPKAVAENRRRLQAELGIAQPQWLTQVHGVAVVEARSDGLVREADACWTRTPGVVCTVMTADCLPVLFASNDGAQVAAAHAGWRGLLNGVLEATLASFDDPAEVNAWFGPAIGPLAFEVGPEVRAAFMARDAEAEAAFKPSPTHDDRWLADLYLLAQQRLEAAGIQSVSGGEHCTFTEQQDFFSYRRDGRTGRMASLIWIEPA</sequence>
<dbReference type="AlphaFoldDB" id="A0A1N6VRD9"/>
<dbReference type="InterPro" id="IPR011324">
    <property type="entry name" value="Cytotoxic_necrot_fac-like_cat"/>
</dbReference>
<evidence type="ECO:0000256" key="1">
    <source>
        <dbReference type="ARBA" id="ARBA00000553"/>
    </source>
</evidence>
<comment type="catalytic activity">
    <reaction evidence="9">
        <text>S-methyl-5'-thioadenosine + phosphate = 5-(methylsulfanyl)-alpha-D-ribose 1-phosphate + adenine</text>
        <dbReference type="Rhea" id="RHEA:11852"/>
        <dbReference type="ChEBI" id="CHEBI:16708"/>
        <dbReference type="ChEBI" id="CHEBI:17509"/>
        <dbReference type="ChEBI" id="CHEBI:43474"/>
        <dbReference type="ChEBI" id="CHEBI:58533"/>
        <dbReference type="EC" id="2.4.2.28"/>
    </reaction>
    <physiologicalReaction direction="left-to-right" evidence="9">
        <dbReference type="Rhea" id="RHEA:11853"/>
    </physiologicalReaction>
</comment>
<keyword evidence="4" id="KW-0479">Metal-binding</keyword>
<dbReference type="Pfam" id="PF02578">
    <property type="entry name" value="Cu-oxidase_4"/>
    <property type="match status" value="1"/>
</dbReference>
<protein>
    <recommendedName>
        <fullName evidence="10">Purine nucleoside phosphorylase</fullName>
    </recommendedName>
</protein>
<dbReference type="PANTHER" id="PTHR30616:SF2">
    <property type="entry name" value="PURINE NUCLEOSIDE PHOSPHORYLASE LACC1"/>
    <property type="match status" value="1"/>
</dbReference>
<comment type="catalytic activity">
    <reaction evidence="1">
        <text>inosine + phosphate = alpha-D-ribose 1-phosphate + hypoxanthine</text>
        <dbReference type="Rhea" id="RHEA:27646"/>
        <dbReference type="ChEBI" id="CHEBI:17368"/>
        <dbReference type="ChEBI" id="CHEBI:17596"/>
        <dbReference type="ChEBI" id="CHEBI:43474"/>
        <dbReference type="ChEBI" id="CHEBI:57720"/>
        <dbReference type="EC" id="2.4.2.1"/>
    </reaction>
    <physiologicalReaction direction="left-to-right" evidence="1">
        <dbReference type="Rhea" id="RHEA:27647"/>
    </physiologicalReaction>
</comment>
<keyword evidence="12" id="KW-1185">Reference proteome</keyword>
<keyword evidence="3" id="KW-0808">Transferase</keyword>
<dbReference type="STRING" id="49186.SAMN05421647_10970"/>
<reference evidence="11 12" key="1">
    <citation type="submission" date="2017-01" db="EMBL/GenBank/DDBJ databases">
        <authorList>
            <person name="Mah S.A."/>
            <person name="Swanson W.J."/>
            <person name="Moy G.W."/>
            <person name="Vacquier V.D."/>
        </authorList>
    </citation>
    <scope>NUCLEOTIDE SEQUENCE [LARGE SCALE GENOMIC DNA]</scope>
    <source>
        <strain evidence="11 12">DSM 7027</strain>
    </source>
</reference>
<evidence type="ECO:0000256" key="6">
    <source>
        <dbReference type="ARBA" id="ARBA00022833"/>
    </source>
</evidence>
<evidence type="ECO:0000256" key="7">
    <source>
        <dbReference type="ARBA" id="ARBA00047989"/>
    </source>
</evidence>
<evidence type="ECO:0000256" key="4">
    <source>
        <dbReference type="ARBA" id="ARBA00022723"/>
    </source>
</evidence>
<dbReference type="eggNOG" id="COG1496">
    <property type="taxonomic scope" value="Bacteria"/>
</dbReference>
<comment type="similarity">
    <text evidence="2 10">Belongs to the purine nucleoside phosphorylase YfiH/LACC1 family.</text>
</comment>
<name>A0A1N6VRD9_9GAMM</name>
<dbReference type="GO" id="GO:0016787">
    <property type="term" value="F:hydrolase activity"/>
    <property type="evidence" value="ECO:0007669"/>
    <property type="project" value="UniProtKB-KW"/>
</dbReference>
<dbReference type="GO" id="GO:0005507">
    <property type="term" value="F:copper ion binding"/>
    <property type="evidence" value="ECO:0007669"/>
    <property type="project" value="TreeGrafter"/>
</dbReference>
<proteinExistence type="inferred from homology"/>
<dbReference type="EMBL" id="FTMN01000009">
    <property type="protein sequence ID" value="SIQ80379.1"/>
    <property type="molecule type" value="Genomic_DNA"/>
</dbReference>
<organism evidence="11 12">
    <name type="scientific">Marinobacterium stanieri</name>
    <dbReference type="NCBI Taxonomy" id="49186"/>
    <lineage>
        <taxon>Bacteria</taxon>
        <taxon>Pseudomonadati</taxon>
        <taxon>Pseudomonadota</taxon>
        <taxon>Gammaproteobacteria</taxon>
        <taxon>Oceanospirillales</taxon>
        <taxon>Oceanospirillaceae</taxon>
        <taxon>Marinobacterium</taxon>
    </lineage>
</organism>
<comment type="catalytic activity">
    <reaction evidence="8">
        <text>adenosine + phosphate = alpha-D-ribose 1-phosphate + adenine</text>
        <dbReference type="Rhea" id="RHEA:27642"/>
        <dbReference type="ChEBI" id="CHEBI:16335"/>
        <dbReference type="ChEBI" id="CHEBI:16708"/>
        <dbReference type="ChEBI" id="CHEBI:43474"/>
        <dbReference type="ChEBI" id="CHEBI:57720"/>
        <dbReference type="EC" id="2.4.2.1"/>
    </reaction>
    <physiologicalReaction direction="left-to-right" evidence="8">
        <dbReference type="Rhea" id="RHEA:27643"/>
    </physiologicalReaction>
</comment>
<accession>A0A1N6VRD9</accession>
<dbReference type="CDD" id="cd16833">
    <property type="entry name" value="YfiH"/>
    <property type="match status" value="1"/>
</dbReference>
<keyword evidence="6" id="KW-0862">Zinc</keyword>
<keyword evidence="5" id="KW-0378">Hydrolase</keyword>
<evidence type="ECO:0000256" key="3">
    <source>
        <dbReference type="ARBA" id="ARBA00022679"/>
    </source>
</evidence>
<gene>
    <name evidence="11" type="ORF">SAMN05421647_10970</name>
</gene>
<dbReference type="PANTHER" id="PTHR30616">
    <property type="entry name" value="UNCHARACTERIZED PROTEIN YFIH"/>
    <property type="match status" value="1"/>
</dbReference>